<name>A0ABQ7HWX3_9MICR</name>
<feature type="region of interest" description="Disordered" evidence="1">
    <location>
        <begin position="52"/>
        <end position="72"/>
    </location>
</feature>
<proteinExistence type="predicted"/>
<organism evidence="2 3">
    <name type="scientific">Astathelohania contejeani</name>
    <dbReference type="NCBI Taxonomy" id="164912"/>
    <lineage>
        <taxon>Eukaryota</taxon>
        <taxon>Fungi</taxon>
        <taxon>Fungi incertae sedis</taxon>
        <taxon>Microsporidia</taxon>
        <taxon>Astathelohaniidae</taxon>
        <taxon>Astathelohania</taxon>
    </lineage>
</organism>
<accession>A0ABQ7HWX3</accession>
<sequence>MKFYRKNLIPDSNFINVLNTQILPHLQTKIPSLEEECLLLFSFPPLIPPQRFQPKRFHNQRETATTTTTSTSTEPSHITVLYLHKHLKENLLTITTNGILEIDISCEIGEILLTTILFLKSIQKSHIIISTNDKSISVMNILKKTY</sequence>
<evidence type="ECO:0000313" key="2">
    <source>
        <dbReference type="EMBL" id="KAF7682665.1"/>
    </source>
</evidence>
<protein>
    <submittedName>
        <fullName evidence="2">Uncharacterized protein</fullName>
    </submittedName>
</protein>
<reference evidence="2 3" key="1">
    <citation type="submission" date="2019-01" db="EMBL/GenBank/DDBJ databases">
        <title>Genomes sequencing and comparative genomics of infectious freshwater microsporidia, Cucumispora dikerogammari and Thelohania contejeani.</title>
        <authorList>
            <person name="Cormier A."/>
            <person name="Giraud I."/>
            <person name="Wattier R."/>
            <person name="Teixeira M."/>
            <person name="Grandjean F."/>
            <person name="Rigaud T."/>
            <person name="Cordaux R."/>
        </authorList>
    </citation>
    <scope>NUCLEOTIDE SEQUENCE [LARGE SCALE GENOMIC DNA]</scope>
    <source>
        <strain evidence="2">T1</strain>
        <tissue evidence="2">Spores</tissue>
    </source>
</reference>
<evidence type="ECO:0000313" key="3">
    <source>
        <dbReference type="Proteomes" id="UP001516464"/>
    </source>
</evidence>
<dbReference type="Proteomes" id="UP001516464">
    <property type="component" value="Unassembled WGS sequence"/>
</dbReference>
<comment type="caution">
    <text evidence="2">The sequence shown here is derived from an EMBL/GenBank/DDBJ whole genome shotgun (WGS) entry which is preliminary data.</text>
</comment>
<evidence type="ECO:0000256" key="1">
    <source>
        <dbReference type="SAM" id="MobiDB-lite"/>
    </source>
</evidence>
<dbReference type="EMBL" id="SBIQ01000204">
    <property type="protein sequence ID" value="KAF7682665.1"/>
    <property type="molecule type" value="Genomic_DNA"/>
</dbReference>
<gene>
    <name evidence="2" type="ORF">TCON_2115</name>
</gene>
<feature type="compositionally biased region" description="Low complexity" evidence="1">
    <location>
        <begin position="63"/>
        <end position="72"/>
    </location>
</feature>
<keyword evidence="3" id="KW-1185">Reference proteome</keyword>